<dbReference type="EMBL" id="JAWCUI010000020">
    <property type="protein sequence ID" value="KAL1897077.1"/>
    <property type="molecule type" value="Genomic_DNA"/>
</dbReference>
<dbReference type="PANTHER" id="PTHR13153">
    <property type="entry name" value="CGTHBA PROTEIN -14 GENE PROTEIN"/>
    <property type="match status" value="1"/>
</dbReference>
<feature type="compositionally biased region" description="Basic and acidic residues" evidence="6">
    <location>
        <begin position="161"/>
        <end position="170"/>
    </location>
</feature>
<feature type="region of interest" description="Disordered" evidence="6">
    <location>
        <begin position="559"/>
        <end position="655"/>
    </location>
</feature>
<keyword evidence="5" id="KW-0732">Signal</keyword>
<accession>A0ABR3ZA28</accession>
<reference evidence="8 9" key="1">
    <citation type="journal article" date="2024" name="IMA Fungus">
        <title>IMA Genome - F19 : A genome assembly and annotation guide to empower mycologists, including annotated draft genome sequences of Ceratocystis pirilliformis, Diaporthe australafricana, Fusarium ophioides, Paecilomyces lecythidis, and Sporothrix stenoceras.</title>
        <authorList>
            <person name="Aylward J."/>
            <person name="Wilson A.M."/>
            <person name="Visagie C.M."/>
            <person name="Spraker J."/>
            <person name="Barnes I."/>
            <person name="Buitendag C."/>
            <person name="Ceriani C."/>
            <person name="Del Mar Angel L."/>
            <person name="du Plessis D."/>
            <person name="Fuchs T."/>
            <person name="Gasser K."/>
            <person name="Kramer D."/>
            <person name="Li W."/>
            <person name="Munsamy K."/>
            <person name="Piso A."/>
            <person name="Price J.L."/>
            <person name="Sonnekus B."/>
            <person name="Thomas C."/>
            <person name="van der Nest A."/>
            <person name="van Dijk A."/>
            <person name="van Heerden A."/>
            <person name="van Vuuren N."/>
            <person name="Yilmaz N."/>
            <person name="Duong T.A."/>
            <person name="van der Merwe N.A."/>
            <person name="Wingfield M.J."/>
            <person name="Wingfield B.D."/>
        </authorList>
    </citation>
    <scope>NUCLEOTIDE SEQUENCE [LARGE SCALE GENOMIC DNA]</scope>
    <source>
        <strain evidence="8 9">CMW 5346</strain>
    </source>
</reference>
<keyword evidence="5" id="KW-0469">Meiosis</keyword>
<dbReference type="InterPro" id="IPR056603">
    <property type="entry name" value="HTH_NPRL3"/>
</dbReference>
<feature type="compositionally biased region" description="Basic residues" evidence="6">
    <location>
        <begin position="672"/>
        <end position="683"/>
    </location>
</feature>
<comment type="subcellular location">
    <subcellularLocation>
        <location evidence="5">Vacuole membrane</location>
        <topology evidence="5">Peripheral membrane protein</topology>
    </subcellularLocation>
</comment>
<feature type="compositionally biased region" description="Basic and acidic residues" evidence="6">
    <location>
        <begin position="184"/>
        <end position="196"/>
    </location>
</feature>
<evidence type="ECO:0000313" key="8">
    <source>
        <dbReference type="EMBL" id="KAL1897077.1"/>
    </source>
</evidence>
<evidence type="ECO:0000256" key="1">
    <source>
        <dbReference type="ARBA" id="ARBA00010546"/>
    </source>
</evidence>
<dbReference type="Pfam" id="PF24064">
    <property type="entry name" value="HTH_NPRL3"/>
    <property type="match status" value="1"/>
</dbReference>
<sequence>MALPIALPDTSNFLGVALVVNRNRDGPRFVFHYPSRIVPPQDSQHRKEFDNDEVDDDDIFVETVQPDPRSTLGGSRDFMPNAGELARWNHDDHLVADNGTQFVPWEYVVGLPSKALEGILTPPRAFHKKRFQISLDSVTYISYPVHVPSSGVWARKRNKKDKNDKNDGKAKTRANATSSSEWGRGSDDVTAGRDGDVPAPVAATVADEKDKDKEDKVSSMTMFSLVFIMSPKRHEANELLDTMYTHIVREVNKVYKYCQESGDFIWQECKKMIQLKDRARENRTKMSVLWKEILAVSTLAASMRDIYEAVCRNRIAVLELSLGKGSVGHSVQIPMPFYVSDIQPQASEASRNLWLTTANNISQYDTLGGVSAFDKCFALLLTDDDEKKIIAELQARGDKAAAAMIELVKASKPTLSFYQVSQLPDTMLTVQQVRAYAQHFIYWRRAMAVPPIHARDVYVLSPNCDIDHLARAAAVFADTFPFAPPLPDLLAGLSSAPRPYKSFCPTKNLRPAYLRILAWLIRGGWVCQLCTFAYVVVWPEIQYQVEYDLEAEDLARIKQKQQRKKRDSDKDDLQSSRLSRGMSSSDLHGEKAQQQQDQTGEDSGGSEDGDVGEIGGLSEMSDTISSMPSSARYDRDRAKYGGRSAAEHAAERARRQRMVEKAAHTLAERATAHARKPVPKRTSHPSINSAPHLAGILPHVIMDASKPTGKESLYLSAIQANLRSGRATPPPASKKEVAQHGGPRSRHPTSGNGHVDETTAWNDRVGEMWPVFWKHFNGRSALERIALLEEMKRKDVWNLLSSMSEYLLCVRHW</sequence>
<evidence type="ECO:0000256" key="4">
    <source>
        <dbReference type="ARBA" id="ARBA00030028"/>
    </source>
</evidence>
<keyword evidence="9" id="KW-1185">Reference proteome</keyword>
<dbReference type="Proteomes" id="UP001583186">
    <property type="component" value="Unassembled WGS sequence"/>
</dbReference>
<evidence type="ECO:0000256" key="2">
    <source>
        <dbReference type="ARBA" id="ARBA00017880"/>
    </source>
</evidence>
<feature type="region of interest" description="Disordered" evidence="6">
    <location>
        <begin position="154"/>
        <end position="213"/>
    </location>
</feature>
<gene>
    <name evidence="8" type="primary">npr3</name>
    <name evidence="8" type="ORF">Sste5346_004282</name>
</gene>
<proteinExistence type="inferred from homology"/>
<feature type="region of interest" description="Disordered" evidence="6">
    <location>
        <begin position="667"/>
        <end position="691"/>
    </location>
</feature>
<feature type="region of interest" description="Disordered" evidence="6">
    <location>
        <begin position="724"/>
        <end position="755"/>
    </location>
</feature>
<dbReference type="PANTHER" id="PTHR13153:SF5">
    <property type="entry name" value="GATOR COMPLEX PROTEIN NPRL3"/>
    <property type="match status" value="1"/>
</dbReference>
<protein>
    <recommendedName>
        <fullName evidence="2 5">Nitrogen permease regulator 3</fullName>
    </recommendedName>
    <alternativeName>
        <fullName evidence="4 5">Required for meiotic nuclear division protein 11</fullName>
    </alternativeName>
</protein>
<evidence type="ECO:0000256" key="6">
    <source>
        <dbReference type="SAM" id="MobiDB-lite"/>
    </source>
</evidence>
<comment type="function">
    <text evidence="3 5">Mediates inactivation of the TORC1 complex in response to amino acid starvation. Required for meiotic nuclear division.</text>
</comment>
<name>A0ABR3ZA28_9PEZI</name>
<dbReference type="Pfam" id="PF03666">
    <property type="entry name" value="NPR3"/>
    <property type="match status" value="1"/>
</dbReference>
<comment type="caution">
    <text evidence="8">The sequence shown here is derived from an EMBL/GenBank/DDBJ whole genome shotgun (WGS) entry which is preliminary data.</text>
</comment>
<feature type="domain" description="GATOR1 complex protein NPRL3 C-terminal HTH" evidence="7">
    <location>
        <begin position="765"/>
        <end position="807"/>
    </location>
</feature>
<dbReference type="InterPro" id="IPR005365">
    <property type="entry name" value="Npr3"/>
</dbReference>
<organism evidence="8 9">
    <name type="scientific">Sporothrix stenoceras</name>
    <dbReference type="NCBI Taxonomy" id="5173"/>
    <lineage>
        <taxon>Eukaryota</taxon>
        <taxon>Fungi</taxon>
        <taxon>Dikarya</taxon>
        <taxon>Ascomycota</taxon>
        <taxon>Pezizomycotina</taxon>
        <taxon>Sordariomycetes</taxon>
        <taxon>Sordariomycetidae</taxon>
        <taxon>Ophiostomatales</taxon>
        <taxon>Ophiostomataceae</taxon>
        <taxon>Sporothrix</taxon>
    </lineage>
</organism>
<feature type="compositionally biased region" description="Basic and acidic residues" evidence="6">
    <location>
        <begin position="632"/>
        <end position="655"/>
    </location>
</feature>
<evidence type="ECO:0000259" key="7">
    <source>
        <dbReference type="Pfam" id="PF24064"/>
    </source>
</evidence>
<comment type="similarity">
    <text evidence="1 5">Belongs to the NPR3 family.</text>
</comment>
<evidence type="ECO:0000256" key="5">
    <source>
        <dbReference type="RuleBase" id="RU368069"/>
    </source>
</evidence>
<evidence type="ECO:0000256" key="3">
    <source>
        <dbReference type="ARBA" id="ARBA00025376"/>
    </source>
</evidence>
<feature type="compositionally biased region" description="Polar residues" evidence="6">
    <location>
        <begin position="620"/>
        <end position="629"/>
    </location>
</feature>
<evidence type="ECO:0000313" key="9">
    <source>
        <dbReference type="Proteomes" id="UP001583186"/>
    </source>
</evidence>
<feature type="compositionally biased region" description="Low complexity" evidence="6">
    <location>
        <begin position="575"/>
        <end position="585"/>
    </location>
</feature>